<feature type="non-terminal residue" evidence="2">
    <location>
        <position position="151"/>
    </location>
</feature>
<feature type="non-terminal residue" evidence="2">
    <location>
        <position position="1"/>
    </location>
</feature>
<proteinExistence type="predicted"/>
<protein>
    <submittedName>
        <fullName evidence="2">Kruppel-like zinc finger protein</fullName>
    </submittedName>
</protein>
<evidence type="ECO:0000313" key="3">
    <source>
        <dbReference type="Proteomes" id="UP000285301"/>
    </source>
</evidence>
<feature type="domain" description="BTB" evidence="1">
    <location>
        <begin position="21"/>
        <end position="87"/>
    </location>
</feature>
<keyword evidence="3" id="KW-1185">Reference proteome</keyword>
<dbReference type="Proteomes" id="UP000285301">
    <property type="component" value="Unassembled WGS sequence"/>
</dbReference>
<comment type="caution">
    <text evidence="2">The sequence shown here is derived from an EMBL/GenBank/DDBJ whole genome shotgun (WGS) entry which is preliminary data.</text>
</comment>
<sequence length="151" mass="17319">SQSITSDFTSLIKSTSSSSDCDIVIVSNDGSEFDAHRLVLKARSPVFKAMFEEEENAQSRIELFDFEAVVINDMLYFIYTDNIVEARIDKIADQLLLAADKYKLPRLKMLCEQYLASKITFEKCDYLLSLSDKCNCKRLREKVSEFMEAIL</sequence>
<name>A0A443Q6E4_9ACAR</name>
<dbReference type="Gene3D" id="3.30.710.10">
    <property type="entry name" value="Potassium Channel Kv1.1, Chain A"/>
    <property type="match status" value="1"/>
</dbReference>
<dbReference type="SMART" id="SM00225">
    <property type="entry name" value="BTB"/>
    <property type="match status" value="1"/>
</dbReference>
<dbReference type="PANTHER" id="PTHR24413">
    <property type="entry name" value="SPECKLE-TYPE POZ PROTEIN"/>
    <property type="match status" value="1"/>
</dbReference>
<evidence type="ECO:0000313" key="2">
    <source>
        <dbReference type="EMBL" id="RWR98537.1"/>
    </source>
</evidence>
<dbReference type="InterPro" id="IPR000210">
    <property type="entry name" value="BTB/POZ_dom"/>
</dbReference>
<dbReference type="STRING" id="1965070.A0A443Q6E4"/>
<gene>
    <name evidence="2" type="ORF">B4U79_04963</name>
</gene>
<dbReference type="EMBL" id="NCKU01021058">
    <property type="protein sequence ID" value="RWR98537.1"/>
    <property type="molecule type" value="Genomic_DNA"/>
</dbReference>
<dbReference type="OrthoDB" id="6478546at2759"/>
<organism evidence="2 3">
    <name type="scientific">Dinothrombium tinctorium</name>
    <dbReference type="NCBI Taxonomy" id="1965070"/>
    <lineage>
        <taxon>Eukaryota</taxon>
        <taxon>Metazoa</taxon>
        <taxon>Ecdysozoa</taxon>
        <taxon>Arthropoda</taxon>
        <taxon>Chelicerata</taxon>
        <taxon>Arachnida</taxon>
        <taxon>Acari</taxon>
        <taxon>Acariformes</taxon>
        <taxon>Trombidiformes</taxon>
        <taxon>Prostigmata</taxon>
        <taxon>Anystina</taxon>
        <taxon>Parasitengona</taxon>
        <taxon>Trombidioidea</taxon>
        <taxon>Trombidiidae</taxon>
        <taxon>Dinothrombium</taxon>
    </lineage>
</organism>
<dbReference type="InterPro" id="IPR011333">
    <property type="entry name" value="SKP1/BTB/POZ_sf"/>
</dbReference>
<dbReference type="SUPFAM" id="SSF54695">
    <property type="entry name" value="POZ domain"/>
    <property type="match status" value="1"/>
</dbReference>
<dbReference type="AlphaFoldDB" id="A0A443Q6E4"/>
<dbReference type="PROSITE" id="PS50097">
    <property type="entry name" value="BTB"/>
    <property type="match status" value="1"/>
</dbReference>
<evidence type="ECO:0000259" key="1">
    <source>
        <dbReference type="PROSITE" id="PS50097"/>
    </source>
</evidence>
<dbReference type="Pfam" id="PF00651">
    <property type="entry name" value="BTB"/>
    <property type="match status" value="1"/>
</dbReference>
<reference evidence="2 3" key="1">
    <citation type="journal article" date="2018" name="Gigascience">
        <title>Genomes of trombidid mites reveal novel predicted allergens and laterally-transferred genes associated with secondary metabolism.</title>
        <authorList>
            <person name="Dong X."/>
            <person name="Chaisiri K."/>
            <person name="Xia D."/>
            <person name="Armstrong S.D."/>
            <person name="Fang Y."/>
            <person name="Donnelly M.J."/>
            <person name="Kadowaki T."/>
            <person name="McGarry J.W."/>
            <person name="Darby A.C."/>
            <person name="Makepeace B.L."/>
        </authorList>
    </citation>
    <scope>NUCLEOTIDE SEQUENCE [LARGE SCALE GENOMIC DNA]</scope>
    <source>
        <strain evidence="2">UoL-WK</strain>
    </source>
</reference>
<accession>A0A443Q6E4</accession>